<name>A0AAW1WY43_RUBAR</name>
<reference evidence="2 3" key="1">
    <citation type="journal article" date="2023" name="G3 (Bethesda)">
        <title>A chromosome-length genome assembly and annotation of blackberry (Rubus argutus, cv. 'Hillquist').</title>
        <authorList>
            <person name="Bruna T."/>
            <person name="Aryal R."/>
            <person name="Dudchenko O."/>
            <person name="Sargent D.J."/>
            <person name="Mead D."/>
            <person name="Buti M."/>
            <person name="Cavallini A."/>
            <person name="Hytonen T."/>
            <person name="Andres J."/>
            <person name="Pham M."/>
            <person name="Weisz D."/>
            <person name="Mascagni F."/>
            <person name="Usai G."/>
            <person name="Natali L."/>
            <person name="Bassil N."/>
            <person name="Fernandez G.E."/>
            <person name="Lomsadze A."/>
            <person name="Armour M."/>
            <person name="Olukolu B."/>
            <person name="Poorten T."/>
            <person name="Britton C."/>
            <person name="Davik J."/>
            <person name="Ashrafi H."/>
            <person name="Aiden E.L."/>
            <person name="Borodovsky M."/>
            <person name="Worthington M."/>
        </authorList>
    </citation>
    <scope>NUCLEOTIDE SEQUENCE [LARGE SCALE GENOMIC DNA]</scope>
    <source>
        <strain evidence="2">PI 553951</strain>
    </source>
</reference>
<organism evidence="2 3">
    <name type="scientific">Rubus argutus</name>
    <name type="common">Southern blackberry</name>
    <dbReference type="NCBI Taxonomy" id="59490"/>
    <lineage>
        <taxon>Eukaryota</taxon>
        <taxon>Viridiplantae</taxon>
        <taxon>Streptophyta</taxon>
        <taxon>Embryophyta</taxon>
        <taxon>Tracheophyta</taxon>
        <taxon>Spermatophyta</taxon>
        <taxon>Magnoliopsida</taxon>
        <taxon>eudicotyledons</taxon>
        <taxon>Gunneridae</taxon>
        <taxon>Pentapetalae</taxon>
        <taxon>rosids</taxon>
        <taxon>fabids</taxon>
        <taxon>Rosales</taxon>
        <taxon>Rosaceae</taxon>
        <taxon>Rosoideae</taxon>
        <taxon>Rosoideae incertae sedis</taxon>
        <taxon>Rubus</taxon>
    </lineage>
</organism>
<comment type="caution">
    <text evidence="2">The sequence shown here is derived from an EMBL/GenBank/DDBJ whole genome shotgun (WGS) entry which is preliminary data.</text>
</comment>
<feature type="compositionally biased region" description="Low complexity" evidence="1">
    <location>
        <begin position="80"/>
        <end position="89"/>
    </location>
</feature>
<dbReference type="Proteomes" id="UP001457282">
    <property type="component" value="Unassembled WGS sequence"/>
</dbReference>
<protein>
    <submittedName>
        <fullName evidence="2">Uncharacterized protein</fullName>
    </submittedName>
</protein>
<evidence type="ECO:0000256" key="1">
    <source>
        <dbReference type="SAM" id="MobiDB-lite"/>
    </source>
</evidence>
<sequence>MASPIIILKSLRASIYITTASSPMHPAHVGSHRPPHSLPRRKAQIRFVVPVLSSRSSLPRALTSDNGASVLFHCRRPHQSSDSPQTTSSHPPPHLLCAVRRRSHTQPASSAHHGLDCRREE</sequence>
<evidence type="ECO:0000313" key="2">
    <source>
        <dbReference type="EMBL" id="KAK9928724.1"/>
    </source>
</evidence>
<gene>
    <name evidence="2" type="ORF">M0R45_025847</name>
</gene>
<dbReference type="AlphaFoldDB" id="A0AAW1WY43"/>
<proteinExistence type="predicted"/>
<evidence type="ECO:0000313" key="3">
    <source>
        <dbReference type="Proteomes" id="UP001457282"/>
    </source>
</evidence>
<dbReference type="EMBL" id="JBEDUW010000005">
    <property type="protein sequence ID" value="KAK9928724.1"/>
    <property type="molecule type" value="Genomic_DNA"/>
</dbReference>
<accession>A0AAW1WY43</accession>
<feature type="region of interest" description="Disordered" evidence="1">
    <location>
        <begin position="74"/>
        <end position="121"/>
    </location>
</feature>
<keyword evidence="3" id="KW-1185">Reference proteome</keyword>